<dbReference type="AlphaFoldDB" id="A0A2T1DCM8"/>
<keyword evidence="2" id="KW-0963">Cytoplasm</keyword>
<dbReference type="Pfam" id="PF00583">
    <property type="entry name" value="Acetyltransf_1"/>
    <property type="match status" value="1"/>
</dbReference>
<dbReference type="EMBL" id="PVWG01000019">
    <property type="protein sequence ID" value="PSB18191.1"/>
    <property type="molecule type" value="Genomic_DNA"/>
</dbReference>
<dbReference type="OrthoDB" id="9794566at2"/>
<dbReference type="Gene3D" id="3.40.630.30">
    <property type="match status" value="1"/>
</dbReference>
<reference evidence="6 7" key="2">
    <citation type="submission" date="2018-03" db="EMBL/GenBank/DDBJ databases">
        <title>The ancient ancestry and fast evolution of plastids.</title>
        <authorList>
            <person name="Moore K.R."/>
            <person name="Magnabosco C."/>
            <person name="Momper L."/>
            <person name="Gold D.A."/>
            <person name="Bosak T."/>
            <person name="Fournier G.P."/>
        </authorList>
    </citation>
    <scope>NUCLEOTIDE SEQUENCE [LARGE SCALE GENOMIC DNA]</scope>
    <source>
        <strain evidence="6 7">ULC007</strain>
    </source>
</reference>
<dbReference type="PANTHER" id="PTHR43420:SF44">
    <property type="entry name" value="ACETYLTRANSFERASE YPEA"/>
    <property type="match status" value="1"/>
</dbReference>
<keyword evidence="7" id="KW-1185">Reference proteome</keyword>
<feature type="domain" description="N-acetyltransferase" evidence="5">
    <location>
        <begin position="4"/>
        <end position="151"/>
    </location>
</feature>
<dbReference type="PROSITE" id="PS51186">
    <property type="entry name" value="GNAT"/>
    <property type="match status" value="1"/>
</dbReference>
<evidence type="ECO:0000313" key="6">
    <source>
        <dbReference type="EMBL" id="PSB18191.1"/>
    </source>
</evidence>
<evidence type="ECO:0000256" key="3">
    <source>
        <dbReference type="ARBA" id="ARBA00022679"/>
    </source>
</evidence>
<dbReference type="InterPro" id="IPR016181">
    <property type="entry name" value="Acyl_CoA_acyltransferase"/>
</dbReference>
<evidence type="ECO:0000256" key="4">
    <source>
        <dbReference type="ARBA" id="ARBA00023315"/>
    </source>
</evidence>
<proteinExistence type="inferred from homology"/>
<evidence type="ECO:0000313" key="7">
    <source>
        <dbReference type="Proteomes" id="UP000238634"/>
    </source>
</evidence>
<accession>A0A2T1DCM8</accession>
<dbReference type="InterPro" id="IPR000182">
    <property type="entry name" value="GNAT_dom"/>
</dbReference>
<keyword evidence="3 6" id="KW-0808">Transferase</keyword>
<name>A0A2T1DCM8_9CYAN</name>
<gene>
    <name evidence="6" type="primary">rimI</name>
    <name evidence="6" type="ORF">C7B65_15920</name>
</gene>
<sequence length="194" mass="22001">MTSLELRRLTSEFLPAVLALDQLCFGGLWTLEGYQRELESPNSDLLILVAHGSSCVLGLGCLWAILDEAHLTIVAVHPNYQRLGFGQAILLALLQSARQRGLERATLEVRISNQSALNLYQKFDFREAGRRKRYYPDTGEDASILWRGGLQHPNFPNLLTSWQTQICDRLHENNWTLIVTPDTFTTEEFLLTDA</sequence>
<dbReference type="CDD" id="cd04301">
    <property type="entry name" value="NAT_SF"/>
    <property type="match status" value="1"/>
</dbReference>
<dbReference type="Proteomes" id="UP000238634">
    <property type="component" value="Unassembled WGS sequence"/>
</dbReference>
<organism evidence="6 7">
    <name type="scientific">Phormidesmis priestleyi ULC007</name>
    <dbReference type="NCBI Taxonomy" id="1920490"/>
    <lineage>
        <taxon>Bacteria</taxon>
        <taxon>Bacillati</taxon>
        <taxon>Cyanobacteriota</taxon>
        <taxon>Cyanophyceae</taxon>
        <taxon>Leptolyngbyales</taxon>
        <taxon>Leptolyngbyaceae</taxon>
        <taxon>Phormidesmis</taxon>
    </lineage>
</organism>
<reference evidence="6 7" key="1">
    <citation type="submission" date="2018-02" db="EMBL/GenBank/DDBJ databases">
        <authorList>
            <person name="Cohen D.B."/>
            <person name="Kent A.D."/>
        </authorList>
    </citation>
    <scope>NUCLEOTIDE SEQUENCE [LARGE SCALE GENOMIC DNA]</scope>
    <source>
        <strain evidence="6 7">ULC007</strain>
    </source>
</reference>
<dbReference type="SUPFAM" id="SSF55729">
    <property type="entry name" value="Acyl-CoA N-acyltransferases (Nat)"/>
    <property type="match status" value="1"/>
</dbReference>
<dbReference type="STRING" id="1920490.GCA_001895925_01076"/>
<evidence type="ECO:0000256" key="1">
    <source>
        <dbReference type="ARBA" id="ARBA00005395"/>
    </source>
</evidence>
<dbReference type="NCBIfam" id="TIGR01575">
    <property type="entry name" value="rimI"/>
    <property type="match status" value="1"/>
</dbReference>
<evidence type="ECO:0000256" key="2">
    <source>
        <dbReference type="ARBA" id="ARBA00022490"/>
    </source>
</evidence>
<dbReference type="PANTHER" id="PTHR43420">
    <property type="entry name" value="ACETYLTRANSFERASE"/>
    <property type="match status" value="1"/>
</dbReference>
<comment type="similarity">
    <text evidence="1">Belongs to the acetyltransferase family. RimI subfamily.</text>
</comment>
<dbReference type="InterPro" id="IPR050680">
    <property type="entry name" value="YpeA/RimI_acetyltransf"/>
</dbReference>
<comment type="caution">
    <text evidence="6">The sequence shown here is derived from an EMBL/GenBank/DDBJ whole genome shotgun (WGS) entry which is preliminary data.</text>
</comment>
<keyword evidence="4" id="KW-0012">Acyltransferase</keyword>
<dbReference type="GO" id="GO:0008080">
    <property type="term" value="F:N-acetyltransferase activity"/>
    <property type="evidence" value="ECO:0007669"/>
    <property type="project" value="InterPro"/>
</dbReference>
<dbReference type="InterPro" id="IPR006464">
    <property type="entry name" value="AcTrfase_RimI/Ard1"/>
</dbReference>
<evidence type="ECO:0000259" key="5">
    <source>
        <dbReference type="PROSITE" id="PS51186"/>
    </source>
</evidence>
<protein>
    <submittedName>
        <fullName evidence="6">Ribosomal-protein-alanine N-acetyltransferase</fullName>
    </submittedName>
</protein>